<keyword evidence="2" id="KW-1185">Reference proteome</keyword>
<dbReference type="Proteomes" id="UP000604661">
    <property type="component" value="Unassembled WGS sequence"/>
</dbReference>
<organism evidence="1 2">
    <name type="scientific">Nostoc linckia FACHB-391</name>
    <dbReference type="NCBI Taxonomy" id="2692906"/>
    <lineage>
        <taxon>Bacteria</taxon>
        <taxon>Bacillati</taxon>
        <taxon>Cyanobacteriota</taxon>
        <taxon>Cyanophyceae</taxon>
        <taxon>Nostocales</taxon>
        <taxon>Nostocaceae</taxon>
        <taxon>Nostoc</taxon>
    </lineage>
</organism>
<gene>
    <name evidence="1" type="ORF">H6G95_01695</name>
</gene>
<proteinExistence type="predicted"/>
<protein>
    <submittedName>
        <fullName evidence="1">Uncharacterized protein</fullName>
    </submittedName>
</protein>
<dbReference type="EMBL" id="JACJTE010000001">
    <property type="protein sequence ID" value="MBD2559357.1"/>
    <property type="molecule type" value="Genomic_DNA"/>
</dbReference>
<accession>A0ABR8EQR7</accession>
<evidence type="ECO:0000313" key="2">
    <source>
        <dbReference type="Proteomes" id="UP000604661"/>
    </source>
</evidence>
<sequence>MSQVTIRLETPRLMLPTFQDSDMMPFLAIAVTQKLQSIRVGMCLTQKSKRSHL</sequence>
<comment type="caution">
    <text evidence="1">The sequence shown here is derived from an EMBL/GenBank/DDBJ whole genome shotgun (WGS) entry which is preliminary data.</text>
</comment>
<name>A0ABR8EQR7_NOSLI</name>
<dbReference type="RefSeq" id="WP_190899094.1">
    <property type="nucleotide sequence ID" value="NZ_JACJTE010000001.1"/>
</dbReference>
<evidence type="ECO:0000313" key="1">
    <source>
        <dbReference type="EMBL" id="MBD2559357.1"/>
    </source>
</evidence>
<reference evidence="1 2" key="1">
    <citation type="journal article" date="2020" name="ISME J.">
        <title>Comparative genomics reveals insights into cyanobacterial evolution and habitat adaptation.</title>
        <authorList>
            <person name="Chen M.Y."/>
            <person name="Teng W.K."/>
            <person name="Zhao L."/>
            <person name="Hu C.X."/>
            <person name="Zhou Y.K."/>
            <person name="Han B.P."/>
            <person name="Song L.R."/>
            <person name="Shu W.S."/>
        </authorList>
    </citation>
    <scope>NUCLEOTIDE SEQUENCE [LARGE SCALE GENOMIC DNA]</scope>
    <source>
        <strain evidence="1 2">FACHB-391</strain>
    </source>
</reference>